<evidence type="ECO:0000313" key="2">
    <source>
        <dbReference type="EMBL" id="MDP4534702.1"/>
    </source>
</evidence>
<keyword evidence="3" id="KW-1185">Reference proteome</keyword>
<evidence type="ECO:0000259" key="1">
    <source>
        <dbReference type="Pfam" id="PF18735"/>
    </source>
</evidence>
<sequence length="228" mass="25819">MSYGSVKSRSRSRFNEVQVYLNYISSLEPANPTESASLELKIQRGLFYVQLYAALEKTINDVVETTLILIASKSVKGVHYSPGFGVIAFSNKLRGLKDAGYNNFFNKSIEFFEEVRSSNITAINDSVFSTSLQNVWAKTIDEVYRSFGMKEFTLTARERATIDEIVDKRNAVAHGRESASAAGERHRTDVLRQKYSVILEIAKRIIDDMETFFSSQAYLKPVAKKYYA</sequence>
<gene>
    <name evidence="2" type="ORF">Q3O60_00650</name>
</gene>
<comment type="caution">
    <text evidence="2">The sequence shown here is derived from an EMBL/GenBank/DDBJ whole genome shotgun (WGS) entry which is preliminary data.</text>
</comment>
<dbReference type="Proteomes" id="UP001231616">
    <property type="component" value="Unassembled WGS sequence"/>
</dbReference>
<dbReference type="EMBL" id="JAUZVZ010000001">
    <property type="protein sequence ID" value="MDP4534702.1"/>
    <property type="molecule type" value="Genomic_DNA"/>
</dbReference>
<dbReference type="Pfam" id="PF18735">
    <property type="entry name" value="HEPN_RiboL-PSP"/>
    <property type="match status" value="1"/>
</dbReference>
<organism evidence="2 3">
    <name type="scientific">Alkalimonas collagenimarina</name>
    <dbReference type="NCBI Taxonomy" id="400390"/>
    <lineage>
        <taxon>Bacteria</taxon>
        <taxon>Pseudomonadati</taxon>
        <taxon>Pseudomonadota</taxon>
        <taxon>Gammaproteobacteria</taxon>
        <taxon>Alkalimonas</taxon>
    </lineage>
</organism>
<reference evidence="2 3" key="1">
    <citation type="submission" date="2023-08" db="EMBL/GenBank/DDBJ databases">
        <authorList>
            <person name="Joshi A."/>
            <person name="Thite S."/>
        </authorList>
    </citation>
    <scope>NUCLEOTIDE SEQUENCE [LARGE SCALE GENOMIC DNA]</scope>
    <source>
        <strain evidence="2 3">AC40</strain>
    </source>
</reference>
<dbReference type="InterPro" id="IPR041519">
    <property type="entry name" value="HEPN_RiboL-PSP"/>
</dbReference>
<proteinExistence type="predicted"/>
<evidence type="ECO:0000313" key="3">
    <source>
        <dbReference type="Proteomes" id="UP001231616"/>
    </source>
</evidence>
<name>A0ABT9GUH3_9GAMM</name>
<dbReference type="RefSeq" id="WP_305891969.1">
    <property type="nucleotide sequence ID" value="NZ_JAUZVZ010000001.1"/>
</dbReference>
<protein>
    <submittedName>
        <fullName evidence="2">MAE_28990/MAE_18760 family HEPN-like nuclease</fullName>
    </submittedName>
</protein>
<feature type="domain" description="RiboL-PSP-HEPN" evidence="1">
    <location>
        <begin position="11"/>
        <end position="209"/>
    </location>
</feature>
<accession>A0ABT9GUH3</accession>